<reference evidence="2" key="1">
    <citation type="journal article" date="2017" name="Proc. Natl. Acad. Sci. U.S.A.">
        <title>Simulation of Deepwater Horizon oil plume reveals substrate specialization within a complex community of hydrocarbon degraders.</title>
        <authorList>
            <person name="Hu P."/>
            <person name="Dubinsky E.A."/>
            <person name="Probst A.J."/>
            <person name="Wang J."/>
            <person name="Sieber C.M.K."/>
            <person name="Tom L.M."/>
            <person name="Gardinali P."/>
            <person name="Banfield J.F."/>
            <person name="Atlas R.M."/>
            <person name="Andersen G.L."/>
        </authorList>
    </citation>
    <scope>NUCLEOTIDE SEQUENCE [LARGE SCALE GENOMIC DNA]</scope>
</reference>
<evidence type="ECO:0008006" key="3">
    <source>
        <dbReference type="Google" id="ProtNLM"/>
    </source>
</evidence>
<accession>A0A1Y5E371</accession>
<sequence length="141" mass="15080">MTLFIIIVLVLLGGALMRVLSTSSESIAQEVIGTRAYMAANSAMQAKLQELFPLNSSSTCPLAPLAPSVTTHNFSTSDMNIDGLYHCTAEASCSWYATHPQTGEQFYRLISTGKCASSALVSNSKDVVVSSRTLQVEARSL</sequence>
<proteinExistence type="predicted"/>
<gene>
    <name evidence="1" type="ORF">A9Q75_15385</name>
</gene>
<protein>
    <recommendedName>
        <fullName evidence="3">MSHA biogenesis protein MshP</fullName>
    </recommendedName>
</protein>
<evidence type="ECO:0000313" key="2">
    <source>
        <dbReference type="Proteomes" id="UP000243053"/>
    </source>
</evidence>
<comment type="caution">
    <text evidence="1">The sequence shown here is derived from an EMBL/GenBank/DDBJ whole genome shotgun (WGS) entry which is preliminary data.</text>
</comment>
<dbReference type="Proteomes" id="UP000243053">
    <property type="component" value="Unassembled WGS sequence"/>
</dbReference>
<name>A0A1Y5E371_COLPS</name>
<organism evidence="1 2">
    <name type="scientific">Colwellia psychrerythraea</name>
    <name type="common">Vibrio psychroerythus</name>
    <dbReference type="NCBI Taxonomy" id="28229"/>
    <lineage>
        <taxon>Bacteria</taxon>
        <taxon>Pseudomonadati</taxon>
        <taxon>Pseudomonadota</taxon>
        <taxon>Gammaproteobacteria</taxon>
        <taxon>Alteromonadales</taxon>
        <taxon>Colwelliaceae</taxon>
        <taxon>Colwellia</taxon>
    </lineage>
</organism>
<evidence type="ECO:0000313" key="1">
    <source>
        <dbReference type="EMBL" id="OUR77238.1"/>
    </source>
</evidence>
<dbReference type="AlphaFoldDB" id="A0A1Y5E371"/>
<dbReference type="EMBL" id="MAAF01000090">
    <property type="protein sequence ID" value="OUR77238.1"/>
    <property type="molecule type" value="Genomic_DNA"/>
</dbReference>